<feature type="compositionally biased region" description="Acidic residues" evidence="1">
    <location>
        <begin position="8"/>
        <end position="42"/>
    </location>
</feature>
<name>A0A0H4T4D1_9BACT</name>
<proteinExistence type="predicted"/>
<organism evidence="2">
    <name type="scientific">uncultured Parcubacteria bacterium Rifle_16ft_4_minimus_37658</name>
    <dbReference type="NCBI Taxonomy" id="1665141"/>
    <lineage>
        <taxon>Bacteria</taxon>
        <taxon>Candidatus Parcubacteria</taxon>
        <taxon>environmental samples</taxon>
    </lineage>
</organism>
<accession>A0A0H4T4D1</accession>
<sequence>MKKRNDDFSDSYDDENDGAVADGDDTEESWEDLDKEEEDEEE</sequence>
<evidence type="ECO:0000313" key="2">
    <source>
        <dbReference type="EMBL" id="AKQ02538.1"/>
    </source>
</evidence>
<dbReference type="AlphaFoldDB" id="A0A0H4T4D1"/>
<feature type="region of interest" description="Disordered" evidence="1">
    <location>
        <begin position="1"/>
        <end position="42"/>
    </location>
</feature>
<dbReference type="EMBL" id="KT007001">
    <property type="protein sequence ID" value="AKQ02538.1"/>
    <property type="molecule type" value="Genomic_DNA"/>
</dbReference>
<protein>
    <submittedName>
        <fullName evidence="2">Uncharacterized protein</fullName>
    </submittedName>
</protein>
<evidence type="ECO:0000256" key="1">
    <source>
        <dbReference type="SAM" id="MobiDB-lite"/>
    </source>
</evidence>
<reference evidence="2" key="1">
    <citation type="journal article" date="2015" name="ISME J.">
        <title>Aquifer environment selects for microbial species cohorts in sediment and groundwater.</title>
        <authorList>
            <person name="Hug L.A."/>
            <person name="Thomas B.C."/>
            <person name="Brown C.T."/>
            <person name="Frischkorn K.R."/>
            <person name="Williams K.H."/>
            <person name="Tringe S.G."/>
            <person name="Banfield J.F."/>
        </authorList>
    </citation>
    <scope>NUCLEOTIDE SEQUENCE</scope>
</reference>